<dbReference type="AlphaFoldDB" id="A0A6J5Z823"/>
<feature type="domain" description="Metallo-beta-lactamase" evidence="1">
    <location>
        <begin position="18"/>
        <end position="202"/>
    </location>
</feature>
<protein>
    <submittedName>
        <fullName evidence="2">Unannotated protein</fullName>
    </submittedName>
</protein>
<gene>
    <name evidence="2" type="ORF">UFOPK3522_00395</name>
</gene>
<name>A0A6J5Z823_9ZZZZ</name>
<proteinExistence type="predicted"/>
<accession>A0A6J5Z823</accession>
<dbReference type="InterPro" id="IPR036866">
    <property type="entry name" value="RibonucZ/Hydroxyglut_hydro"/>
</dbReference>
<evidence type="ECO:0000313" key="2">
    <source>
        <dbReference type="EMBL" id="CAB4338694.1"/>
    </source>
</evidence>
<sequence>MKMVARDVYQLPLTPRSGVNAYLVGDVLVDSGFPLHTKKLLRQTSSRTIHAHALTHAHTDHAGGSKKLKQALGIPVWVGADDADVLRSGRAEPGAVPFGRAALKAYVKFPGVEPDRELREGDEIGSGFVALETPGHSPGHLAYWREEDGTLICGDVFFNMSIATTAVGLHTPPGFFTPDPAQNRASARRLAALQPKLVLFGHGPPLRDPVALSAFAAALVD</sequence>
<dbReference type="InterPro" id="IPR050855">
    <property type="entry name" value="NDM-1-like"/>
</dbReference>
<dbReference type="SMART" id="SM00849">
    <property type="entry name" value="Lactamase_B"/>
    <property type="match status" value="1"/>
</dbReference>
<dbReference type="CDD" id="cd07721">
    <property type="entry name" value="yflN-like_MBL-fold"/>
    <property type="match status" value="1"/>
</dbReference>
<dbReference type="SUPFAM" id="SSF56281">
    <property type="entry name" value="Metallo-hydrolase/oxidoreductase"/>
    <property type="match status" value="1"/>
</dbReference>
<dbReference type="Gene3D" id="3.60.15.10">
    <property type="entry name" value="Ribonuclease Z/Hydroxyacylglutathione hydrolase-like"/>
    <property type="match status" value="1"/>
</dbReference>
<dbReference type="EMBL" id="CAESAO010000020">
    <property type="protein sequence ID" value="CAB4338694.1"/>
    <property type="molecule type" value="Genomic_DNA"/>
</dbReference>
<dbReference type="InterPro" id="IPR001279">
    <property type="entry name" value="Metallo-B-lactamas"/>
</dbReference>
<reference evidence="2" key="1">
    <citation type="submission" date="2020-05" db="EMBL/GenBank/DDBJ databases">
        <authorList>
            <person name="Chiriac C."/>
            <person name="Salcher M."/>
            <person name="Ghai R."/>
            <person name="Kavagutti S V."/>
        </authorList>
    </citation>
    <scope>NUCLEOTIDE SEQUENCE</scope>
</reference>
<evidence type="ECO:0000259" key="1">
    <source>
        <dbReference type="SMART" id="SM00849"/>
    </source>
</evidence>
<dbReference type="PANTHER" id="PTHR42951">
    <property type="entry name" value="METALLO-BETA-LACTAMASE DOMAIN-CONTAINING"/>
    <property type="match status" value="1"/>
</dbReference>
<organism evidence="2">
    <name type="scientific">freshwater metagenome</name>
    <dbReference type="NCBI Taxonomy" id="449393"/>
    <lineage>
        <taxon>unclassified sequences</taxon>
        <taxon>metagenomes</taxon>
        <taxon>ecological metagenomes</taxon>
    </lineage>
</organism>
<dbReference type="Pfam" id="PF00753">
    <property type="entry name" value="Lactamase_B"/>
    <property type="match status" value="1"/>
</dbReference>